<evidence type="ECO:0000256" key="6">
    <source>
        <dbReference type="HAMAP-Rule" id="MF_01328"/>
    </source>
</evidence>
<comment type="subunit">
    <text evidence="6">Part of the 50S ribosomal subunit.</text>
</comment>
<evidence type="ECO:0000256" key="5">
    <source>
        <dbReference type="ARBA" id="ARBA00023274"/>
    </source>
</evidence>
<comment type="function">
    <text evidence="6">One of the primary rRNA binding proteins, this protein initially binds near the 5'-end of the 23S rRNA. It is important during the early stages of 50S assembly. It makes multiple contacts with different domains of the 23S rRNA in the assembled 50S subunit and ribosome.</text>
</comment>
<dbReference type="GO" id="GO:1990904">
    <property type="term" value="C:ribonucleoprotein complex"/>
    <property type="evidence" value="ECO:0007669"/>
    <property type="project" value="UniProtKB-KW"/>
</dbReference>
<dbReference type="PANTHER" id="PTHR19431">
    <property type="entry name" value="60S RIBOSOMAL PROTEIN L4"/>
    <property type="match status" value="1"/>
</dbReference>
<accession>A0A832VAC2</accession>
<evidence type="ECO:0000256" key="3">
    <source>
        <dbReference type="ARBA" id="ARBA00022884"/>
    </source>
</evidence>
<keyword evidence="3 6" id="KW-0694">RNA-binding</keyword>
<dbReference type="SUPFAM" id="SSF52166">
    <property type="entry name" value="Ribosomal protein L4"/>
    <property type="match status" value="1"/>
</dbReference>
<dbReference type="HAMAP" id="MF_01328_A">
    <property type="entry name" value="Ribosomal_uL4_A"/>
    <property type="match status" value="1"/>
</dbReference>
<dbReference type="GO" id="GO:0003735">
    <property type="term" value="F:structural constituent of ribosome"/>
    <property type="evidence" value="ECO:0007669"/>
    <property type="project" value="InterPro"/>
</dbReference>
<dbReference type="InterPro" id="IPR002136">
    <property type="entry name" value="Ribosomal_uL4"/>
</dbReference>
<dbReference type="EMBL" id="DVAB01000024">
    <property type="protein sequence ID" value="HIK00481.1"/>
    <property type="molecule type" value="Genomic_DNA"/>
</dbReference>
<sequence>MKAELLNISGEKSGHVELPEIFSEEYRPDLIKRAFLAELSHRIQPWGSNPLAGMRRIAESWDVGGGRSRIPRAKAGPHRGARARGHRYRSKFRWFPAAGRALVVPGTVGGREAHPPKSEKVLAEKINKKELRKAIRSAIAATTNKNLIQSRGHVIENVKAIPLIVDDSICDLKKTKDVLKTFNTLGLEKELSRASVVSQRSGKGKMRNRRYRRKKSVLVVIPKAKKDTYKLFANISGVEAATADQLSISLLAPGANAGRLTIWTKSALKEIESRFEGKQ</sequence>
<evidence type="ECO:0000256" key="2">
    <source>
        <dbReference type="ARBA" id="ARBA00022730"/>
    </source>
</evidence>
<keyword evidence="8" id="KW-1185">Reference proteome</keyword>
<comment type="function">
    <text evidence="6">Forms part of the polypeptide exit tunnel.</text>
</comment>
<keyword evidence="2 6" id="KW-0699">rRNA-binding</keyword>
<dbReference type="Pfam" id="PF00573">
    <property type="entry name" value="Ribosomal_L4"/>
    <property type="match status" value="1"/>
</dbReference>
<dbReference type="Gene3D" id="3.40.1370.10">
    <property type="match status" value="1"/>
</dbReference>
<evidence type="ECO:0000313" key="7">
    <source>
        <dbReference type="EMBL" id="HIK00481.1"/>
    </source>
</evidence>
<name>A0A832VAC2_9ARCH</name>
<reference evidence="7 8" key="1">
    <citation type="journal article" name="Nat. Commun.">
        <title>Undinarchaeota illuminate DPANN phylogeny and the impact of gene transfer on archaeal evolution.</title>
        <authorList>
            <person name="Dombrowski N."/>
            <person name="Williams T.A."/>
            <person name="Sun J."/>
            <person name="Woodcroft B.J."/>
            <person name="Lee J.H."/>
            <person name="Minh B.Q."/>
            <person name="Rinke C."/>
            <person name="Spang A."/>
        </authorList>
    </citation>
    <scope>NUCLEOTIDE SEQUENCE [LARGE SCALE GENOMIC DNA]</scope>
    <source>
        <strain evidence="7">MAG_bin1129</strain>
    </source>
</reference>
<dbReference type="Proteomes" id="UP000646946">
    <property type="component" value="Unassembled WGS sequence"/>
</dbReference>
<dbReference type="InterPro" id="IPR023574">
    <property type="entry name" value="Ribosomal_uL4_dom_sf"/>
</dbReference>
<evidence type="ECO:0000256" key="1">
    <source>
        <dbReference type="ARBA" id="ARBA00010528"/>
    </source>
</evidence>
<dbReference type="GO" id="GO:0006412">
    <property type="term" value="P:translation"/>
    <property type="evidence" value="ECO:0007669"/>
    <property type="project" value="UniProtKB-UniRule"/>
</dbReference>
<keyword evidence="5 6" id="KW-0687">Ribonucleoprotein</keyword>
<gene>
    <name evidence="6" type="primary">rpl4</name>
    <name evidence="7" type="ORF">H1016_03005</name>
</gene>
<evidence type="ECO:0000313" key="8">
    <source>
        <dbReference type="Proteomes" id="UP000646946"/>
    </source>
</evidence>
<dbReference type="InterPro" id="IPR045240">
    <property type="entry name" value="Ribosomal_uL4_euk/arch"/>
</dbReference>
<dbReference type="NCBIfam" id="TIGR03672">
    <property type="entry name" value="rpl4p_arch"/>
    <property type="match status" value="1"/>
</dbReference>
<proteinExistence type="inferred from homology"/>
<dbReference type="GO" id="GO:0019843">
    <property type="term" value="F:rRNA binding"/>
    <property type="evidence" value="ECO:0007669"/>
    <property type="project" value="UniProtKB-UniRule"/>
</dbReference>
<comment type="caution">
    <text evidence="7">The sequence shown here is derived from an EMBL/GenBank/DDBJ whole genome shotgun (WGS) entry which is preliminary data.</text>
</comment>
<dbReference type="InterPro" id="IPR019970">
    <property type="entry name" value="Ribosomall_uL4-arc"/>
</dbReference>
<comment type="similarity">
    <text evidence="1 6">Belongs to the universal ribosomal protein uL4 family.</text>
</comment>
<dbReference type="AlphaFoldDB" id="A0A832VAC2"/>
<keyword evidence="4 6" id="KW-0689">Ribosomal protein</keyword>
<organism evidence="7 8">
    <name type="scientific">Candidatus Naiadarchaeum limnaeum</name>
    <dbReference type="NCBI Taxonomy" id="2756139"/>
    <lineage>
        <taxon>Archaea</taxon>
        <taxon>Candidatus Undinarchaeota</taxon>
        <taxon>Candidatus Undinarchaeia</taxon>
        <taxon>Candidatus Naiadarchaeales</taxon>
        <taxon>Candidatus Naiadarchaeaceae</taxon>
        <taxon>Candidatus Naiadarchaeum</taxon>
    </lineage>
</organism>
<dbReference type="GO" id="GO:0005840">
    <property type="term" value="C:ribosome"/>
    <property type="evidence" value="ECO:0007669"/>
    <property type="project" value="UniProtKB-KW"/>
</dbReference>
<evidence type="ECO:0000256" key="4">
    <source>
        <dbReference type="ARBA" id="ARBA00022980"/>
    </source>
</evidence>
<protein>
    <recommendedName>
        <fullName evidence="6">Large ribosomal subunit protein uL4</fullName>
    </recommendedName>
</protein>